<keyword evidence="3" id="KW-1185">Reference proteome</keyword>
<dbReference type="PROSITE" id="PS50053">
    <property type="entry name" value="UBIQUITIN_2"/>
    <property type="match status" value="1"/>
</dbReference>
<dbReference type="InterPro" id="IPR000626">
    <property type="entry name" value="Ubiquitin-like_dom"/>
</dbReference>
<feature type="domain" description="Ubiquitin-like" evidence="1">
    <location>
        <begin position="44"/>
        <end position="114"/>
    </location>
</feature>
<proteinExistence type="predicted"/>
<name>A0A8S3Z6T3_9EUPU</name>
<dbReference type="AlphaFoldDB" id="A0A8S3Z6T3"/>
<gene>
    <name evidence="2" type="ORF">CUNI_LOCUS8459</name>
</gene>
<organism evidence="2 3">
    <name type="scientific">Candidula unifasciata</name>
    <dbReference type="NCBI Taxonomy" id="100452"/>
    <lineage>
        <taxon>Eukaryota</taxon>
        <taxon>Metazoa</taxon>
        <taxon>Spiralia</taxon>
        <taxon>Lophotrochozoa</taxon>
        <taxon>Mollusca</taxon>
        <taxon>Gastropoda</taxon>
        <taxon>Heterobranchia</taxon>
        <taxon>Euthyneura</taxon>
        <taxon>Panpulmonata</taxon>
        <taxon>Eupulmonata</taxon>
        <taxon>Stylommatophora</taxon>
        <taxon>Helicina</taxon>
        <taxon>Helicoidea</taxon>
        <taxon>Geomitridae</taxon>
        <taxon>Candidula</taxon>
    </lineage>
</organism>
<dbReference type="InterPro" id="IPR029071">
    <property type="entry name" value="Ubiquitin-like_domsf"/>
</dbReference>
<comment type="caution">
    <text evidence="2">The sequence shown here is derived from an EMBL/GenBank/DDBJ whole genome shotgun (WGS) entry which is preliminary data.</text>
</comment>
<dbReference type="Gene3D" id="3.10.20.90">
    <property type="entry name" value="Phosphatidylinositol 3-kinase Catalytic Subunit, Chain A, domain 1"/>
    <property type="match status" value="1"/>
</dbReference>
<protein>
    <recommendedName>
        <fullName evidence="1">Ubiquitin-like domain-containing protein</fullName>
    </recommendedName>
</protein>
<reference evidence="2" key="1">
    <citation type="submission" date="2021-04" db="EMBL/GenBank/DDBJ databases">
        <authorList>
            <consortium name="Molecular Ecology Group"/>
        </authorList>
    </citation>
    <scope>NUCLEOTIDE SEQUENCE</scope>
</reference>
<dbReference type="EMBL" id="CAJHNH020001391">
    <property type="protein sequence ID" value="CAG5122901.1"/>
    <property type="molecule type" value="Genomic_DNA"/>
</dbReference>
<dbReference type="CDD" id="cd17039">
    <property type="entry name" value="Ubl_ubiquitin_like"/>
    <property type="match status" value="1"/>
</dbReference>
<sequence>MNLSHPSHVATVFRILTSNGFDGDHEDDDKGDYFHPEASPLIKIILLYEQPQGTGLHLNLTLDPALTTESLKIDLANVINVPAEFMKLIHLNTVLEDDKSLCNQSVEPNATIVLRDSRLTYNFP</sequence>
<dbReference type="SUPFAM" id="SSF54236">
    <property type="entry name" value="Ubiquitin-like"/>
    <property type="match status" value="1"/>
</dbReference>
<accession>A0A8S3Z6T3</accession>
<evidence type="ECO:0000313" key="2">
    <source>
        <dbReference type="EMBL" id="CAG5122901.1"/>
    </source>
</evidence>
<evidence type="ECO:0000313" key="3">
    <source>
        <dbReference type="Proteomes" id="UP000678393"/>
    </source>
</evidence>
<dbReference type="Proteomes" id="UP000678393">
    <property type="component" value="Unassembled WGS sequence"/>
</dbReference>
<evidence type="ECO:0000259" key="1">
    <source>
        <dbReference type="PROSITE" id="PS50053"/>
    </source>
</evidence>